<evidence type="ECO:0000313" key="2">
    <source>
        <dbReference type="EMBL" id="NGM83984.1"/>
    </source>
</evidence>
<dbReference type="AlphaFoldDB" id="A0A6M1PN96"/>
<name>A0A6M1PN96_9BACL</name>
<gene>
    <name evidence="2" type="ORF">G5B47_16320</name>
</gene>
<dbReference type="RefSeq" id="WP_165100103.1">
    <property type="nucleotide sequence ID" value="NZ_JAAKGU010000007.1"/>
</dbReference>
<dbReference type="Proteomes" id="UP000480151">
    <property type="component" value="Unassembled WGS sequence"/>
</dbReference>
<evidence type="ECO:0000256" key="1">
    <source>
        <dbReference type="SAM" id="MobiDB-lite"/>
    </source>
</evidence>
<accession>A0A6M1PN96</accession>
<dbReference type="EMBL" id="JAAKGU010000007">
    <property type="protein sequence ID" value="NGM83984.1"/>
    <property type="molecule type" value="Genomic_DNA"/>
</dbReference>
<reference evidence="2 3" key="1">
    <citation type="submission" date="2020-02" db="EMBL/GenBank/DDBJ databases">
        <authorList>
            <person name="Gao J."/>
            <person name="Sun J."/>
        </authorList>
    </citation>
    <scope>NUCLEOTIDE SEQUENCE [LARGE SCALE GENOMIC DNA]</scope>
    <source>
        <strain evidence="2 3">7124</strain>
    </source>
</reference>
<feature type="region of interest" description="Disordered" evidence="1">
    <location>
        <begin position="1"/>
        <end position="32"/>
    </location>
</feature>
<feature type="compositionally biased region" description="Basic and acidic residues" evidence="1">
    <location>
        <begin position="1"/>
        <end position="11"/>
    </location>
</feature>
<comment type="caution">
    <text evidence="2">The sequence shown here is derived from an EMBL/GenBank/DDBJ whole genome shotgun (WGS) entry which is preliminary data.</text>
</comment>
<evidence type="ECO:0000313" key="3">
    <source>
        <dbReference type="Proteomes" id="UP000480151"/>
    </source>
</evidence>
<protein>
    <submittedName>
        <fullName evidence="2">Uncharacterized protein</fullName>
    </submittedName>
</protein>
<keyword evidence="3" id="KW-1185">Reference proteome</keyword>
<organism evidence="2 3">
    <name type="scientific">Paenibacillus apii</name>
    <dbReference type="NCBI Taxonomy" id="1850370"/>
    <lineage>
        <taxon>Bacteria</taxon>
        <taxon>Bacillati</taxon>
        <taxon>Bacillota</taxon>
        <taxon>Bacilli</taxon>
        <taxon>Bacillales</taxon>
        <taxon>Paenibacillaceae</taxon>
        <taxon>Paenibacillus</taxon>
    </lineage>
</organism>
<sequence length="66" mass="7425">MNVEERRDKAGQSKNSPAAEMSVGQAEMSEDGAASLWECAPGAPEEWLKGWEGRQETHDMFKYSYE</sequence>
<proteinExistence type="predicted"/>